<evidence type="ECO:0000313" key="2">
    <source>
        <dbReference type="Proteomes" id="UP001175211"/>
    </source>
</evidence>
<sequence>MKGGVLAFLAKLLGGRRILEKLMQGPSIVANTFYKVQVHLPNDTHSECLLQDQVTMGEERAVYGFMEQIDAYPRSLIPTDELLTKYFPPYSHGWTADCSNLIMDVLDRIRQRTAEVLTEVGWKEYIQKYAIDHSLTYVYRVTQDDSNYGQSLLQTAYPTSWKRIKLAEIMLPEVFVDFDDID</sequence>
<dbReference type="Proteomes" id="UP001175211">
    <property type="component" value="Unassembled WGS sequence"/>
</dbReference>
<dbReference type="AlphaFoldDB" id="A0AA39JEB7"/>
<dbReference type="GeneID" id="85363472"/>
<evidence type="ECO:0000313" key="1">
    <source>
        <dbReference type="EMBL" id="KAK0440201.1"/>
    </source>
</evidence>
<dbReference type="EMBL" id="JAUEPS010000078">
    <property type="protein sequence ID" value="KAK0440201.1"/>
    <property type="molecule type" value="Genomic_DNA"/>
</dbReference>
<reference evidence="1" key="1">
    <citation type="submission" date="2023-06" db="EMBL/GenBank/DDBJ databases">
        <authorList>
            <consortium name="Lawrence Berkeley National Laboratory"/>
            <person name="Ahrendt S."/>
            <person name="Sahu N."/>
            <person name="Indic B."/>
            <person name="Wong-Bajracharya J."/>
            <person name="Merenyi Z."/>
            <person name="Ke H.-M."/>
            <person name="Monk M."/>
            <person name="Kocsube S."/>
            <person name="Drula E."/>
            <person name="Lipzen A."/>
            <person name="Balint B."/>
            <person name="Henrissat B."/>
            <person name="Andreopoulos B."/>
            <person name="Martin F.M."/>
            <person name="Harder C.B."/>
            <person name="Rigling D."/>
            <person name="Ford K.L."/>
            <person name="Foster G.D."/>
            <person name="Pangilinan J."/>
            <person name="Papanicolaou A."/>
            <person name="Barry K."/>
            <person name="LaButti K."/>
            <person name="Viragh M."/>
            <person name="Koriabine M."/>
            <person name="Yan M."/>
            <person name="Riley R."/>
            <person name="Champramary S."/>
            <person name="Plett K.L."/>
            <person name="Tsai I.J."/>
            <person name="Slot J."/>
            <person name="Sipos G."/>
            <person name="Plett J."/>
            <person name="Nagy L.G."/>
            <person name="Grigoriev I.V."/>
        </authorList>
    </citation>
    <scope>NUCLEOTIDE SEQUENCE</scope>
    <source>
        <strain evidence="1">CCBAS 213</strain>
    </source>
</reference>
<keyword evidence="2" id="KW-1185">Reference proteome</keyword>
<proteinExistence type="predicted"/>
<gene>
    <name evidence="1" type="ORF">EV420DRAFT_1731295</name>
</gene>
<dbReference type="RefSeq" id="XP_060323525.1">
    <property type="nucleotide sequence ID" value="XM_060479924.1"/>
</dbReference>
<protein>
    <submittedName>
        <fullName evidence="1">Uncharacterized protein</fullName>
    </submittedName>
</protein>
<organism evidence="1 2">
    <name type="scientific">Armillaria tabescens</name>
    <name type="common">Ringless honey mushroom</name>
    <name type="synonym">Agaricus tabescens</name>
    <dbReference type="NCBI Taxonomy" id="1929756"/>
    <lineage>
        <taxon>Eukaryota</taxon>
        <taxon>Fungi</taxon>
        <taxon>Dikarya</taxon>
        <taxon>Basidiomycota</taxon>
        <taxon>Agaricomycotina</taxon>
        <taxon>Agaricomycetes</taxon>
        <taxon>Agaricomycetidae</taxon>
        <taxon>Agaricales</taxon>
        <taxon>Marasmiineae</taxon>
        <taxon>Physalacriaceae</taxon>
        <taxon>Desarmillaria</taxon>
    </lineage>
</organism>
<name>A0AA39JEB7_ARMTA</name>
<comment type="caution">
    <text evidence="1">The sequence shown here is derived from an EMBL/GenBank/DDBJ whole genome shotgun (WGS) entry which is preliminary data.</text>
</comment>
<accession>A0AA39JEB7</accession>